<gene>
    <name evidence="1" type="ORF">SCABRO_01495</name>
</gene>
<dbReference type="SUPFAM" id="SSF143555">
    <property type="entry name" value="FwdE-like"/>
    <property type="match status" value="1"/>
</dbReference>
<dbReference type="AlphaFoldDB" id="A0A0B0EI75"/>
<comment type="caution">
    <text evidence="1">The sequence shown here is derived from an EMBL/GenBank/DDBJ whole genome shotgun (WGS) entry which is preliminary data.</text>
</comment>
<evidence type="ECO:0008006" key="3">
    <source>
        <dbReference type="Google" id="ProtNLM"/>
    </source>
</evidence>
<dbReference type="Proteomes" id="UP000030652">
    <property type="component" value="Unassembled WGS sequence"/>
</dbReference>
<dbReference type="eggNOG" id="COG2191">
    <property type="taxonomic scope" value="Bacteria"/>
</dbReference>
<protein>
    <recommendedName>
        <fullName evidence="3">Formylmethanofuran dehydrogenase subunit E domain-containing protein</fullName>
    </recommendedName>
</protein>
<dbReference type="EMBL" id="JRYO01000093">
    <property type="protein sequence ID" value="KHE92767.1"/>
    <property type="molecule type" value="Genomic_DNA"/>
</dbReference>
<reference evidence="1 2" key="1">
    <citation type="submission" date="2014-10" db="EMBL/GenBank/DDBJ databases">
        <title>Draft genome of anammox bacterium scalindua brodae, obtained using differential coverage binning of sequence data from two enrichment reactors.</title>
        <authorList>
            <person name="Speth D.R."/>
            <person name="Russ L."/>
            <person name="Kartal B."/>
            <person name="Op den Camp H.J."/>
            <person name="Dutilh B.E."/>
            <person name="Jetten M.S."/>
        </authorList>
    </citation>
    <scope>NUCLEOTIDE SEQUENCE [LARGE SCALE GENOMIC DNA]</scope>
    <source>
        <strain evidence="1">RU1</strain>
    </source>
</reference>
<accession>A0A0B0EI75</accession>
<evidence type="ECO:0000313" key="2">
    <source>
        <dbReference type="Proteomes" id="UP000030652"/>
    </source>
</evidence>
<evidence type="ECO:0000313" key="1">
    <source>
        <dbReference type="EMBL" id="KHE92767.1"/>
    </source>
</evidence>
<name>A0A0B0EI75_9BACT</name>
<organism evidence="1 2">
    <name type="scientific">Candidatus Scalindua brodae</name>
    <dbReference type="NCBI Taxonomy" id="237368"/>
    <lineage>
        <taxon>Bacteria</taxon>
        <taxon>Pseudomonadati</taxon>
        <taxon>Planctomycetota</taxon>
        <taxon>Candidatus Brocadiia</taxon>
        <taxon>Candidatus Brocadiales</taxon>
        <taxon>Candidatus Scalinduaceae</taxon>
        <taxon>Candidatus Scalindua</taxon>
    </lineage>
</organism>
<proteinExistence type="predicted"/>
<sequence>MAEGQTKFKIDFLDQVETIKMKDPLAVALGAMDKDEPFVYRYEDAVKTAGHSCPAVSGAYRLTLTALKHLYGDEIPVRGNIKVTFRGGIGYKVNGPISQVVTLITGAAGEGGFHGLGGGKFNRHNLLTFDENSDAPAGAICSAIFERIDNGKSVEVSYNNSMLPADPKMGELMPLSVSGTGTDEQIKEFGKLWHDRIKVVLTGNMEGMFVVKE</sequence>